<gene>
    <name evidence="13" type="ORF">GCM10022261_17090</name>
</gene>
<keyword evidence="8" id="KW-0902">Two-component regulatory system</keyword>
<evidence type="ECO:0000313" key="13">
    <source>
        <dbReference type="EMBL" id="GAA4284178.1"/>
    </source>
</evidence>
<dbReference type="Gene3D" id="3.30.565.10">
    <property type="entry name" value="Histidine kinase-like ATPase, C-terminal domain"/>
    <property type="match status" value="1"/>
</dbReference>
<keyword evidence="6" id="KW-0418">Kinase</keyword>
<feature type="domain" description="Histidine kinase/HSP90-like ATPase" evidence="11">
    <location>
        <begin position="253"/>
        <end position="346"/>
    </location>
</feature>
<evidence type="ECO:0000256" key="6">
    <source>
        <dbReference type="ARBA" id="ARBA00022777"/>
    </source>
</evidence>
<keyword evidence="14" id="KW-1185">Reference proteome</keyword>
<dbReference type="Pfam" id="PF02518">
    <property type="entry name" value="HATPase_c"/>
    <property type="match status" value="1"/>
</dbReference>
<dbReference type="SUPFAM" id="SSF55874">
    <property type="entry name" value="ATPase domain of HSP90 chaperone/DNA topoisomerase II/histidine kinase"/>
    <property type="match status" value="1"/>
</dbReference>
<accession>A0ABP8EJQ6</accession>
<evidence type="ECO:0000256" key="3">
    <source>
        <dbReference type="ARBA" id="ARBA00022553"/>
    </source>
</evidence>
<organism evidence="13 14">
    <name type="scientific">Brevibacterium daeguense</name>
    <dbReference type="NCBI Taxonomy" id="909936"/>
    <lineage>
        <taxon>Bacteria</taxon>
        <taxon>Bacillati</taxon>
        <taxon>Actinomycetota</taxon>
        <taxon>Actinomycetes</taxon>
        <taxon>Micrococcales</taxon>
        <taxon>Brevibacteriaceae</taxon>
        <taxon>Brevibacterium</taxon>
    </lineage>
</organism>
<dbReference type="PANTHER" id="PTHR24421">
    <property type="entry name" value="NITRATE/NITRITE SENSOR PROTEIN NARX-RELATED"/>
    <property type="match status" value="1"/>
</dbReference>
<dbReference type="Pfam" id="PF07730">
    <property type="entry name" value="HisKA_3"/>
    <property type="match status" value="1"/>
</dbReference>
<comment type="catalytic activity">
    <reaction evidence="1">
        <text>ATP + protein L-histidine = ADP + protein N-phospho-L-histidine.</text>
        <dbReference type="EC" id="2.7.13.3"/>
    </reaction>
</comment>
<sequence length="353" mass="37355">MLVLLAVPGFMQTTAEGEPVGPFPAILLPSSLTFVVVLYSIAAHAQRPWPALALAIGLVGSVAVAAGVGLSPFWDAGEPAGIPEDSILRLLSRFAVLGLLVGLVLAAWALGRYRSVRMDYLAALRERAERAEADREQHAARVAAEERERIARDMHDVVAHSLAVIVRQADGGRMVGAREPTVALEALDTIGQTAREALEDTRGVLHRLRSDDEAAQVGADNVPDLVERMRASGVDVELTVLGEPVGLTGTASMAIYRVVQESLTNVVKHAGPEARAAVTVEYRDDGVDVTIRNGGSRASTSPAVCELEKGGHGLLGMRERVTLEGGELSAGPTAEGYEVRAWLPATSGRNEVS</sequence>
<evidence type="ECO:0000256" key="5">
    <source>
        <dbReference type="ARBA" id="ARBA00022741"/>
    </source>
</evidence>
<proteinExistence type="predicted"/>
<dbReference type="InterPro" id="IPR036890">
    <property type="entry name" value="HATPase_C_sf"/>
</dbReference>
<dbReference type="CDD" id="cd16917">
    <property type="entry name" value="HATPase_UhpB-NarQ-NarX-like"/>
    <property type="match status" value="1"/>
</dbReference>
<dbReference type="InterPro" id="IPR050482">
    <property type="entry name" value="Sensor_HK_TwoCompSys"/>
</dbReference>
<feature type="transmembrane region" description="Helical" evidence="10">
    <location>
        <begin position="52"/>
        <end position="74"/>
    </location>
</feature>
<evidence type="ECO:0000313" key="14">
    <source>
        <dbReference type="Proteomes" id="UP001501586"/>
    </source>
</evidence>
<dbReference type="EC" id="2.7.13.3" evidence="2"/>
<evidence type="ECO:0000259" key="12">
    <source>
        <dbReference type="Pfam" id="PF07730"/>
    </source>
</evidence>
<evidence type="ECO:0000256" key="7">
    <source>
        <dbReference type="ARBA" id="ARBA00022840"/>
    </source>
</evidence>
<keyword evidence="4" id="KW-0808">Transferase</keyword>
<keyword evidence="10" id="KW-0812">Transmembrane</keyword>
<feature type="transmembrane region" description="Helical" evidence="10">
    <location>
        <begin position="27"/>
        <end position="45"/>
    </location>
</feature>
<keyword evidence="10" id="KW-0472">Membrane</keyword>
<feature type="coiled-coil region" evidence="9">
    <location>
        <begin position="121"/>
        <end position="148"/>
    </location>
</feature>
<protein>
    <recommendedName>
        <fullName evidence="2">histidine kinase</fullName>
        <ecNumber evidence="2">2.7.13.3</ecNumber>
    </recommendedName>
</protein>
<dbReference type="EMBL" id="BAABAZ010000005">
    <property type="protein sequence ID" value="GAA4284178.1"/>
    <property type="molecule type" value="Genomic_DNA"/>
</dbReference>
<keyword evidence="9" id="KW-0175">Coiled coil</keyword>
<evidence type="ECO:0000256" key="8">
    <source>
        <dbReference type="ARBA" id="ARBA00023012"/>
    </source>
</evidence>
<dbReference type="Gene3D" id="1.20.5.1930">
    <property type="match status" value="1"/>
</dbReference>
<evidence type="ECO:0000259" key="11">
    <source>
        <dbReference type="Pfam" id="PF02518"/>
    </source>
</evidence>
<keyword evidence="5" id="KW-0547">Nucleotide-binding</keyword>
<keyword evidence="10" id="KW-1133">Transmembrane helix</keyword>
<evidence type="ECO:0000256" key="2">
    <source>
        <dbReference type="ARBA" id="ARBA00012438"/>
    </source>
</evidence>
<reference evidence="14" key="1">
    <citation type="journal article" date="2019" name="Int. J. Syst. Evol. Microbiol.">
        <title>The Global Catalogue of Microorganisms (GCM) 10K type strain sequencing project: providing services to taxonomists for standard genome sequencing and annotation.</title>
        <authorList>
            <consortium name="The Broad Institute Genomics Platform"/>
            <consortium name="The Broad Institute Genome Sequencing Center for Infectious Disease"/>
            <person name="Wu L."/>
            <person name="Ma J."/>
        </authorList>
    </citation>
    <scope>NUCLEOTIDE SEQUENCE [LARGE SCALE GENOMIC DNA]</scope>
    <source>
        <strain evidence="14">JCM 17458</strain>
    </source>
</reference>
<dbReference type="InterPro" id="IPR003594">
    <property type="entry name" value="HATPase_dom"/>
</dbReference>
<evidence type="ECO:0000256" key="9">
    <source>
        <dbReference type="SAM" id="Coils"/>
    </source>
</evidence>
<feature type="transmembrane region" description="Helical" evidence="10">
    <location>
        <begin position="94"/>
        <end position="111"/>
    </location>
</feature>
<evidence type="ECO:0000256" key="4">
    <source>
        <dbReference type="ARBA" id="ARBA00022679"/>
    </source>
</evidence>
<evidence type="ECO:0000256" key="10">
    <source>
        <dbReference type="SAM" id="Phobius"/>
    </source>
</evidence>
<dbReference type="PANTHER" id="PTHR24421:SF10">
    <property type="entry name" value="NITRATE_NITRITE SENSOR PROTEIN NARQ"/>
    <property type="match status" value="1"/>
</dbReference>
<comment type="caution">
    <text evidence="13">The sequence shown here is derived from an EMBL/GenBank/DDBJ whole genome shotgun (WGS) entry which is preliminary data.</text>
</comment>
<feature type="domain" description="Signal transduction histidine kinase subgroup 3 dimerisation and phosphoacceptor" evidence="12">
    <location>
        <begin position="146"/>
        <end position="212"/>
    </location>
</feature>
<keyword evidence="7" id="KW-0067">ATP-binding</keyword>
<evidence type="ECO:0000256" key="1">
    <source>
        <dbReference type="ARBA" id="ARBA00000085"/>
    </source>
</evidence>
<dbReference type="Proteomes" id="UP001501586">
    <property type="component" value="Unassembled WGS sequence"/>
</dbReference>
<name>A0ABP8EJQ6_9MICO</name>
<keyword evidence="3" id="KW-0597">Phosphoprotein</keyword>
<dbReference type="InterPro" id="IPR011712">
    <property type="entry name" value="Sig_transdc_His_kin_sub3_dim/P"/>
</dbReference>